<dbReference type="Gene3D" id="3.40.50.12780">
    <property type="entry name" value="N-terminal domain of ligase-like"/>
    <property type="match status" value="1"/>
</dbReference>
<name>A0A521D697_9RHOB</name>
<evidence type="ECO:0000256" key="6">
    <source>
        <dbReference type="ARBA" id="ARBA00022741"/>
    </source>
</evidence>
<evidence type="ECO:0000256" key="9">
    <source>
        <dbReference type="ARBA" id="ARBA00022842"/>
    </source>
</evidence>
<evidence type="ECO:0000256" key="12">
    <source>
        <dbReference type="ARBA" id="ARBA00026121"/>
    </source>
</evidence>
<dbReference type="Proteomes" id="UP000316030">
    <property type="component" value="Unassembled WGS sequence"/>
</dbReference>
<evidence type="ECO:0000259" key="16">
    <source>
        <dbReference type="Pfam" id="PF13193"/>
    </source>
</evidence>
<keyword evidence="18" id="KW-1185">Reference proteome</keyword>
<comment type="pathway">
    <text evidence="3">Lipid metabolism; fatty acid beta-oxidation.</text>
</comment>
<reference evidence="17 18" key="1">
    <citation type="submission" date="2017-05" db="EMBL/GenBank/DDBJ databases">
        <authorList>
            <person name="Varghese N."/>
            <person name="Submissions S."/>
        </authorList>
    </citation>
    <scope>NUCLEOTIDE SEQUENCE [LARGE SCALE GENOMIC DNA]</scope>
    <source>
        <strain evidence="17 18">DSM 29506</strain>
    </source>
</reference>
<dbReference type="EC" id="6.2.1.3" evidence="12"/>
<feature type="domain" description="AMP-binding enzyme C-terminal" evidence="16">
    <location>
        <begin position="458"/>
        <end position="532"/>
    </location>
</feature>
<evidence type="ECO:0000256" key="3">
    <source>
        <dbReference type="ARBA" id="ARBA00005005"/>
    </source>
</evidence>
<evidence type="ECO:0000256" key="8">
    <source>
        <dbReference type="ARBA" id="ARBA00022840"/>
    </source>
</evidence>
<dbReference type="GO" id="GO:0016020">
    <property type="term" value="C:membrane"/>
    <property type="evidence" value="ECO:0007669"/>
    <property type="project" value="UniProtKB-SubCell"/>
</dbReference>
<dbReference type="SUPFAM" id="SSF56801">
    <property type="entry name" value="Acetyl-CoA synthetase-like"/>
    <property type="match status" value="1"/>
</dbReference>
<keyword evidence="7" id="KW-0276">Fatty acid metabolism</keyword>
<dbReference type="FunFam" id="3.30.300.30:FF:000006">
    <property type="entry name" value="Long-chain-fatty-acid--CoA ligase FadD"/>
    <property type="match status" value="1"/>
</dbReference>
<evidence type="ECO:0000256" key="11">
    <source>
        <dbReference type="ARBA" id="ARBA00023136"/>
    </source>
</evidence>
<evidence type="ECO:0000256" key="1">
    <source>
        <dbReference type="ARBA" id="ARBA00001946"/>
    </source>
</evidence>
<dbReference type="Pfam" id="PF00501">
    <property type="entry name" value="AMP-binding"/>
    <property type="match status" value="1"/>
</dbReference>
<gene>
    <name evidence="17" type="ORF">SAMN06265173_10944</name>
</gene>
<dbReference type="Gene3D" id="3.30.300.30">
    <property type="match status" value="1"/>
</dbReference>
<keyword evidence="5" id="KW-0436">Ligase</keyword>
<dbReference type="GO" id="GO:0004467">
    <property type="term" value="F:long-chain fatty acid-CoA ligase activity"/>
    <property type="evidence" value="ECO:0007669"/>
    <property type="project" value="UniProtKB-EC"/>
</dbReference>
<dbReference type="Pfam" id="PF13193">
    <property type="entry name" value="AMP-binding_C"/>
    <property type="match status" value="1"/>
</dbReference>
<protein>
    <recommendedName>
        <fullName evidence="13">Long-chain-fatty-acid--CoA ligase</fullName>
        <ecNumber evidence="12">6.2.1.3</ecNumber>
    </recommendedName>
    <alternativeName>
        <fullName evidence="14">Long-chain acyl-CoA synthetase</fullName>
    </alternativeName>
</protein>
<dbReference type="PANTHER" id="PTHR43767">
    <property type="entry name" value="LONG-CHAIN-FATTY-ACID--COA LIGASE"/>
    <property type="match status" value="1"/>
</dbReference>
<keyword evidence="9" id="KW-0460">Magnesium</keyword>
<dbReference type="InterPro" id="IPR020845">
    <property type="entry name" value="AMP-binding_CS"/>
</dbReference>
<evidence type="ECO:0000313" key="17">
    <source>
        <dbReference type="EMBL" id="SMO67208.1"/>
    </source>
</evidence>
<sequence>MDRIWHQHYGNIPKDIEWASLGSMADVIETAFDRFGDLPAVHCLGTTLNYAQVDQASGALAAFLQQKLGHNKGDRVAVMLPNIIPFNVATYAVVRAGMVQVNVNPLYTPRELLHQLNDAGVETIIIAAMASKTLGAILDQTSVRNVITVQIGDMIDAPVPDAPIDPAIPTYTPLPDALSQGAALTFERPEIGQDDLLFLQYTGGTTGLSKGAMLSHGNLASNMAVYDWLAGPITTPGREIIVTPVPMYHILALMVSVLSYTRYGALNVLIPNPRDMEAFVQTLRAFRFTAMIGVNTLYNGLLHAPAFADVDCSGLKVCWAGGAAVQEIVSNRWKERTGVHIKEGYGLSETSPVVSINLPTFDGFNGTIGVVVPSTDVSIRDDAGRELPHGQPGEICVKGPQVMQGYWNRPDATAEVMSADGYFKTGDIGLFTDDGYLKIVDRKKDMILVSGFNVFPNEIEAVLTAMPGIIECACVGIPDPDKGEAIKVFVVTKDQTVTTETVRAFCKANLTGYKVPSHVAFLEELPKSAVGKVLRRELR</sequence>
<proteinExistence type="inferred from homology"/>
<evidence type="ECO:0000256" key="7">
    <source>
        <dbReference type="ARBA" id="ARBA00022832"/>
    </source>
</evidence>
<comment type="subcellular location">
    <subcellularLocation>
        <location evidence="2">Membrane</location>
        <topology evidence="2">Peripheral membrane protein</topology>
    </subcellularLocation>
</comment>
<dbReference type="OrthoDB" id="9803968at2"/>
<keyword evidence="8" id="KW-0067">ATP-binding</keyword>
<evidence type="ECO:0000256" key="2">
    <source>
        <dbReference type="ARBA" id="ARBA00004170"/>
    </source>
</evidence>
<accession>A0A521D697</accession>
<comment type="cofactor">
    <cofactor evidence="1">
        <name>Mg(2+)</name>
        <dbReference type="ChEBI" id="CHEBI:18420"/>
    </cofactor>
</comment>
<evidence type="ECO:0000256" key="5">
    <source>
        <dbReference type="ARBA" id="ARBA00022598"/>
    </source>
</evidence>
<dbReference type="InterPro" id="IPR045851">
    <property type="entry name" value="AMP-bd_C_sf"/>
</dbReference>
<dbReference type="FunFam" id="3.40.50.12780:FF:000003">
    <property type="entry name" value="Long-chain-fatty-acid--CoA ligase FadD"/>
    <property type="match status" value="1"/>
</dbReference>
<dbReference type="InterPro" id="IPR000873">
    <property type="entry name" value="AMP-dep_synth/lig_dom"/>
</dbReference>
<evidence type="ECO:0000256" key="14">
    <source>
        <dbReference type="ARBA" id="ARBA00042773"/>
    </source>
</evidence>
<keyword evidence="6" id="KW-0547">Nucleotide-binding</keyword>
<evidence type="ECO:0000259" key="15">
    <source>
        <dbReference type="Pfam" id="PF00501"/>
    </source>
</evidence>
<dbReference type="PANTHER" id="PTHR43767:SF8">
    <property type="entry name" value="LONG-CHAIN-FATTY-ACID--COA LIGASE"/>
    <property type="match status" value="1"/>
</dbReference>
<dbReference type="InterPro" id="IPR042099">
    <property type="entry name" value="ANL_N_sf"/>
</dbReference>
<dbReference type="RefSeq" id="WP_142493106.1">
    <property type="nucleotide sequence ID" value="NZ_FXTO01000009.1"/>
</dbReference>
<dbReference type="CDD" id="cd05936">
    <property type="entry name" value="FC-FACS_FadD_like"/>
    <property type="match status" value="1"/>
</dbReference>
<comment type="similarity">
    <text evidence="4">Belongs to the ATP-dependent AMP-binding enzyme family.</text>
</comment>
<dbReference type="GO" id="GO:0005524">
    <property type="term" value="F:ATP binding"/>
    <property type="evidence" value="ECO:0007669"/>
    <property type="project" value="UniProtKB-KW"/>
</dbReference>
<dbReference type="EMBL" id="FXTO01000009">
    <property type="protein sequence ID" value="SMO67208.1"/>
    <property type="molecule type" value="Genomic_DNA"/>
</dbReference>
<keyword evidence="11" id="KW-0472">Membrane</keyword>
<feature type="domain" description="AMP-dependent synthetase/ligase" evidence="15">
    <location>
        <begin position="29"/>
        <end position="407"/>
    </location>
</feature>
<evidence type="ECO:0000313" key="18">
    <source>
        <dbReference type="Proteomes" id="UP000316030"/>
    </source>
</evidence>
<dbReference type="InterPro" id="IPR050237">
    <property type="entry name" value="ATP-dep_AMP-bd_enzyme"/>
</dbReference>
<evidence type="ECO:0000256" key="13">
    <source>
        <dbReference type="ARBA" id="ARBA00039545"/>
    </source>
</evidence>
<evidence type="ECO:0000256" key="4">
    <source>
        <dbReference type="ARBA" id="ARBA00006432"/>
    </source>
</evidence>
<keyword evidence="10" id="KW-0443">Lipid metabolism</keyword>
<organism evidence="17 18">
    <name type="scientific">Thalassovita litoralis</name>
    <dbReference type="NCBI Taxonomy" id="1010611"/>
    <lineage>
        <taxon>Bacteria</taxon>
        <taxon>Pseudomonadati</taxon>
        <taxon>Pseudomonadota</taxon>
        <taxon>Alphaproteobacteria</taxon>
        <taxon>Rhodobacterales</taxon>
        <taxon>Roseobacteraceae</taxon>
        <taxon>Thalassovita</taxon>
    </lineage>
</organism>
<dbReference type="InterPro" id="IPR025110">
    <property type="entry name" value="AMP-bd_C"/>
</dbReference>
<dbReference type="PROSITE" id="PS00455">
    <property type="entry name" value="AMP_BINDING"/>
    <property type="match status" value="1"/>
</dbReference>
<dbReference type="AlphaFoldDB" id="A0A521D697"/>
<evidence type="ECO:0000256" key="10">
    <source>
        <dbReference type="ARBA" id="ARBA00023098"/>
    </source>
</evidence>